<feature type="transmembrane region" description="Helical" evidence="2">
    <location>
        <begin position="141"/>
        <end position="158"/>
    </location>
</feature>
<dbReference type="EMBL" id="WJPO01000023">
    <property type="protein sequence ID" value="MRH22047.1"/>
    <property type="molecule type" value="Genomic_DNA"/>
</dbReference>
<organism evidence="3 4">
    <name type="scientific">Rhodovulum strictum</name>
    <dbReference type="NCBI Taxonomy" id="58314"/>
    <lineage>
        <taxon>Bacteria</taxon>
        <taxon>Pseudomonadati</taxon>
        <taxon>Pseudomonadota</taxon>
        <taxon>Alphaproteobacteria</taxon>
        <taxon>Rhodobacterales</taxon>
        <taxon>Paracoccaceae</taxon>
        <taxon>Rhodovulum</taxon>
    </lineage>
</organism>
<keyword evidence="2" id="KW-0812">Transmembrane</keyword>
<feature type="compositionally biased region" description="Pro residues" evidence="1">
    <location>
        <begin position="80"/>
        <end position="91"/>
    </location>
</feature>
<evidence type="ECO:0000256" key="2">
    <source>
        <dbReference type="SAM" id="Phobius"/>
    </source>
</evidence>
<dbReference type="RefSeq" id="WP_153749337.1">
    <property type="nucleotide sequence ID" value="NZ_BAAADI010000063.1"/>
</dbReference>
<protein>
    <submittedName>
        <fullName evidence="3">Uncharacterized protein</fullName>
    </submittedName>
</protein>
<evidence type="ECO:0000313" key="3">
    <source>
        <dbReference type="EMBL" id="MRH22047.1"/>
    </source>
</evidence>
<keyword evidence="2" id="KW-1133">Transmembrane helix</keyword>
<evidence type="ECO:0000313" key="4">
    <source>
        <dbReference type="Proteomes" id="UP000466730"/>
    </source>
</evidence>
<sequence length="194" mass="20934">MTWGRDFFGRGGLAALVVLVGYLLVLSGVLLGTAVPFLVLLAAATVVLILAYLKNPDRVHRLLARLRTAWQDRPRRQPAQPRPSRPAPAPRAAPLRQGLIATAPARSPDMADRRGLTSGSPLLRALLGRGWRSPAAMARDFLLIGLAGAALLLTGLALPDWPLLSWLGKVFSMLGVLIMLISSGVVYSYWRGRS</sequence>
<dbReference type="AlphaFoldDB" id="A0A844BQ03"/>
<accession>A0A844BQ03</accession>
<feature type="region of interest" description="Disordered" evidence="1">
    <location>
        <begin position="72"/>
        <end position="93"/>
    </location>
</feature>
<keyword evidence="2" id="KW-0472">Membrane</keyword>
<keyword evidence="4" id="KW-1185">Reference proteome</keyword>
<comment type="caution">
    <text evidence="3">The sequence shown here is derived from an EMBL/GenBank/DDBJ whole genome shotgun (WGS) entry which is preliminary data.</text>
</comment>
<reference evidence="3 4" key="1">
    <citation type="submission" date="2019-11" db="EMBL/GenBank/DDBJ databases">
        <title>Draft Whole-Genome sequence of the marine photosynthetic bacterium Rhodovulum strictum DSM 11289.</title>
        <authorList>
            <person name="Kyndt J.A."/>
            <person name="Meyer T.E."/>
        </authorList>
    </citation>
    <scope>NUCLEOTIDE SEQUENCE [LARGE SCALE GENOMIC DNA]</scope>
    <source>
        <strain evidence="3 4">DSM 11289</strain>
    </source>
</reference>
<name>A0A844BQ03_9RHOB</name>
<feature type="transmembrane region" description="Helical" evidence="2">
    <location>
        <begin position="12"/>
        <end position="31"/>
    </location>
</feature>
<feature type="transmembrane region" description="Helical" evidence="2">
    <location>
        <begin position="37"/>
        <end position="53"/>
    </location>
</feature>
<proteinExistence type="predicted"/>
<dbReference type="Proteomes" id="UP000466730">
    <property type="component" value="Unassembled WGS sequence"/>
</dbReference>
<gene>
    <name evidence="3" type="ORF">GH815_13685</name>
</gene>
<evidence type="ECO:0000256" key="1">
    <source>
        <dbReference type="SAM" id="MobiDB-lite"/>
    </source>
</evidence>
<feature type="transmembrane region" description="Helical" evidence="2">
    <location>
        <begin position="170"/>
        <end position="190"/>
    </location>
</feature>
<dbReference type="OrthoDB" id="7875802at2"/>